<proteinExistence type="predicted"/>
<evidence type="ECO:0000313" key="2">
    <source>
        <dbReference type="Proteomes" id="UP000005413"/>
    </source>
</evidence>
<dbReference type="PATRIC" id="fig|911238.3.peg.630"/>
<sequence length="54" mass="6185">MSAKVKGMKDLEKALDDFTKNFEIHCMNCGKKYKVNLNKSKAKCPKCKTEMKIS</sequence>
<evidence type="ECO:0000313" key="1">
    <source>
        <dbReference type="EMBL" id="EHJ08391.1"/>
    </source>
</evidence>
<accession>G5JH43</accession>
<name>G5JH43_9STAP</name>
<dbReference type="AlphaFoldDB" id="G5JH43"/>
<protein>
    <submittedName>
        <fullName evidence="1">Uncharacterized protein</fullName>
    </submittedName>
</protein>
<organism evidence="1 2">
    <name type="scientific">Staphylococcus simiae CCM 7213 = CCUG 51256</name>
    <dbReference type="NCBI Taxonomy" id="911238"/>
    <lineage>
        <taxon>Bacteria</taxon>
        <taxon>Bacillati</taxon>
        <taxon>Bacillota</taxon>
        <taxon>Bacilli</taxon>
        <taxon>Bacillales</taxon>
        <taxon>Staphylococcaceae</taxon>
        <taxon>Staphylococcus</taxon>
    </lineage>
</organism>
<comment type="caution">
    <text evidence="1">The sequence shown here is derived from an EMBL/GenBank/DDBJ whole genome shotgun (WGS) entry which is preliminary data.</text>
</comment>
<gene>
    <name evidence="1" type="ORF">SS7213T_03860</name>
</gene>
<dbReference type="RefSeq" id="WP_002462594.1">
    <property type="nucleotide sequence ID" value="NZ_AEUN01000307.1"/>
</dbReference>
<reference evidence="1 2" key="1">
    <citation type="journal article" date="2012" name="BMC Genomics">
        <title>Comparative genomic analysis of the genus Staphylococcus including Staphylococcus aureus and its newly described sister species Staphylococcus simiae.</title>
        <authorList>
            <person name="Suzuki H."/>
            <person name="Lefebure T."/>
            <person name="Pavinski Bitar P."/>
            <person name="Stanhope M.J."/>
        </authorList>
    </citation>
    <scope>NUCLEOTIDE SEQUENCE [LARGE SCALE GENOMIC DNA]</scope>
    <source>
        <strain evidence="1 2">CCM 7213</strain>
    </source>
</reference>
<keyword evidence="2" id="KW-1185">Reference proteome</keyword>
<dbReference type="Proteomes" id="UP000005413">
    <property type="component" value="Unassembled WGS sequence"/>
</dbReference>
<dbReference type="EMBL" id="AEUN01000307">
    <property type="protein sequence ID" value="EHJ08391.1"/>
    <property type="molecule type" value="Genomic_DNA"/>
</dbReference>